<dbReference type="GO" id="GO:0009411">
    <property type="term" value="P:response to UV"/>
    <property type="evidence" value="ECO:0007669"/>
    <property type="project" value="InterPro"/>
</dbReference>
<dbReference type="Proteomes" id="UP000219546">
    <property type="component" value="Unassembled WGS sequence"/>
</dbReference>
<comment type="function">
    <text evidence="7">Component in a DNA repair pathway. Removal of UV LIGHT damaged nucleotides. Recognizes pyrimidine dimers and cleave a phosphodiester bond immediately 5' to the lesion.</text>
</comment>
<dbReference type="PANTHER" id="PTHR31290:SF5">
    <property type="entry name" value="UV-DAMAGE ENDONUCLEASE"/>
    <property type="match status" value="1"/>
</dbReference>
<dbReference type="AlphaFoldDB" id="A0A285CIV1"/>
<dbReference type="SUPFAM" id="SSF51658">
    <property type="entry name" value="Xylose isomerase-like"/>
    <property type="match status" value="1"/>
</dbReference>
<dbReference type="NCBIfam" id="TIGR00629">
    <property type="entry name" value="uvde"/>
    <property type="match status" value="1"/>
</dbReference>
<dbReference type="OrthoDB" id="9782576at2"/>
<organism evidence="9 10">
    <name type="scientific">Bacillus oleivorans</name>
    <dbReference type="NCBI Taxonomy" id="1448271"/>
    <lineage>
        <taxon>Bacteria</taxon>
        <taxon>Bacillati</taxon>
        <taxon>Bacillota</taxon>
        <taxon>Bacilli</taxon>
        <taxon>Bacillales</taxon>
        <taxon>Bacillaceae</taxon>
        <taxon>Bacillus</taxon>
    </lineage>
</organism>
<dbReference type="GO" id="GO:0016787">
    <property type="term" value="F:hydrolase activity"/>
    <property type="evidence" value="ECO:0007669"/>
    <property type="project" value="UniProtKB-KW"/>
</dbReference>
<dbReference type="RefSeq" id="WP_097156764.1">
    <property type="nucleotide sequence ID" value="NZ_JBEPMQ010000012.1"/>
</dbReference>
<sequence length="317" mass="36794">MIIRFGFVANSLSLWDVTPSKTVTFTRFQKLPVQERMDKLLSVTGHNLDHTLRILYFIVAHGIEIYRFSSALVPLATHPEVLWDFITPFRFKWQEIGDFVKKHRLRVSFHPSQFTLFTSPKQTVTKNAVQNMKYHYKMLEAMGIADEARMNIHIGGTYGDKESAIQQFYNNMKQLPDSVKQRMTLENDDKTYNAMETIEVCEKVGIPFVFDYHHYMANTGGYSIEEILPYVFDMWKNDAFPPMLHLSSPKSEKQYRAHADYLDIEFIKPLLSLLKDFGEDVDIMIEAKAKDLALLKLVEDLSRIRGVKRIRGGAIQL</sequence>
<protein>
    <recommendedName>
        <fullName evidence="8">UV DNA damage endonuclease</fullName>
        <shortName evidence="8">UV-endonuclease</shortName>
        <shortName evidence="8">UVED</shortName>
        <ecNumber evidence="8">3.-.-.-</ecNumber>
    </recommendedName>
</protein>
<keyword evidence="3 8" id="KW-0227">DNA damage</keyword>
<keyword evidence="6 8" id="KW-0234">DNA repair</keyword>
<evidence type="ECO:0000256" key="5">
    <source>
        <dbReference type="ARBA" id="ARBA00022801"/>
    </source>
</evidence>
<proteinExistence type="inferred from homology"/>
<evidence type="ECO:0000256" key="3">
    <source>
        <dbReference type="ARBA" id="ARBA00022763"/>
    </source>
</evidence>
<dbReference type="HAMAP" id="MF_00606">
    <property type="entry name" value="UV_endonuclease"/>
    <property type="match status" value="1"/>
</dbReference>
<dbReference type="GO" id="GO:0006289">
    <property type="term" value="P:nucleotide-excision repair"/>
    <property type="evidence" value="ECO:0007669"/>
    <property type="project" value="InterPro"/>
</dbReference>
<gene>
    <name evidence="8" type="primary">uvsE</name>
    <name evidence="9" type="ORF">SAMN05877753_101239</name>
</gene>
<evidence type="ECO:0000256" key="4">
    <source>
        <dbReference type="ARBA" id="ARBA00022769"/>
    </source>
</evidence>
<name>A0A285CIV1_9BACI</name>
<keyword evidence="4 8" id="KW-0228">DNA excision</keyword>
<dbReference type="EC" id="3.-.-.-" evidence="8"/>
<evidence type="ECO:0000256" key="6">
    <source>
        <dbReference type="ARBA" id="ARBA00023204"/>
    </source>
</evidence>
<dbReference type="Gene3D" id="3.20.20.150">
    <property type="entry name" value="Divalent-metal-dependent TIM barrel enzymes"/>
    <property type="match status" value="1"/>
</dbReference>
<accession>A0A285CIV1</accession>
<dbReference type="GO" id="GO:0004519">
    <property type="term" value="F:endonuclease activity"/>
    <property type="evidence" value="ECO:0007669"/>
    <property type="project" value="UniProtKB-UniRule"/>
</dbReference>
<evidence type="ECO:0000313" key="10">
    <source>
        <dbReference type="Proteomes" id="UP000219546"/>
    </source>
</evidence>
<comment type="function">
    <text evidence="8">Component in a DNA repair pathway. Removal of UV-light damaged nucleotides. Recognizes pyrimidine dimers and cleave a phosphodiester bond immediately 5' to the lesion.</text>
</comment>
<reference evidence="9 10" key="1">
    <citation type="submission" date="2017-08" db="EMBL/GenBank/DDBJ databases">
        <authorList>
            <person name="de Groot N.N."/>
        </authorList>
    </citation>
    <scope>NUCLEOTIDE SEQUENCE [LARGE SCALE GENOMIC DNA]</scope>
    <source>
        <strain evidence="9 10">JC228</strain>
    </source>
</reference>
<keyword evidence="2 8" id="KW-0255">Endonuclease</keyword>
<keyword evidence="10" id="KW-1185">Reference proteome</keyword>
<evidence type="ECO:0000256" key="8">
    <source>
        <dbReference type="HAMAP-Rule" id="MF_00606"/>
    </source>
</evidence>
<dbReference type="PANTHER" id="PTHR31290">
    <property type="entry name" value="UV-DAMAGE ENDONUCLEASE"/>
    <property type="match status" value="1"/>
</dbReference>
<dbReference type="EMBL" id="OAOP01000001">
    <property type="protein sequence ID" value="SNX66926.1"/>
    <property type="molecule type" value="Genomic_DNA"/>
</dbReference>
<evidence type="ECO:0000256" key="7">
    <source>
        <dbReference type="ARBA" id="ARBA00025029"/>
    </source>
</evidence>
<dbReference type="GO" id="GO:0006290">
    <property type="term" value="P:pyrimidine dimer repair"/>
    <property type="evidence" value="ECO:0007669"/>
    <property type="project" value="UniProtKB-UniRule"/>
</dbReference>
<dbReference type="Pfam" id="PF03851">
    <property type="entry name" value="UvdE"/>
    <property type="match status" value="1"/>
</dbReference>
<dbReference type="InterPro" id="IPR004601">
    <property type="entry name" value="UvdE"/>
</dbReference>
<evidence type="ECO:0000256" key="2">
    <source>
        <dbReference type="ARBA" id="ARBA00022759"/>
    </source>
</evidence>
<comment type="similarity">
    <text evidence="8">Belongs to the uve1/UvsE family.</text>
</comment>
<keyword evidence="1 8" id="KW-0540">Nuclease</keyword>
<keyword evidence="5 8" id="KW-0378">Hydrolase</keyword>
<dbReference type="InterPro" id="IPR036237">
    <property type="entry name" value="Xyl_isomerase-like_sf"/>
</dbReference>
<dbReference type="InterPro" id="IPR023520">
    <property type="entry name" value="UvdE_bac"/>
</dbReference>
<evidence type="ECO:0000313" key="9">
    <source>
        <dbReference type="EMBL" id="SNX66926.1"/>
    </source>
</evidence>
<evidence type="ECO:0000256" key="1">
    <source>
        <dbReference type="ARBA" id="ARBA00022722"/>
    </source>
</evidence>